<dbReference type="RefSeq" id="XP_018227495.1">
    <property type="nucleotide sequence ID" value="XM_018368646.1"/>
</dbReference>
<dbReference type="GO" id="GO:0005938">
    <property type="term" value="C:cell cortex"/>
    <property type="evidence" value="ECO:0007669"/>
    <property type="project" value="UniProtKB-ARBA"/>
</dbReference>
<evidence type="ECO:0000259" key="7">
    <source>
        <dbReference type="PROSITE" id="PS50238"/>
    </source>
</evidence>
<dbReference type="Gene3D" id="3.30.60.20">
    <property type="match status" value="1"/>
</dbReference>
<accession>A0A0W4ZSN4</accession>
<dbReference type="CDD" id="cd20824">
    <property type="entry name" value="C1_SpBZZ1-like"/>
    <property type="match status" value="1"/>
</dbReference>
<evidence type="ECO:0000256" key="2">
    <source>
        <dbReference type="ARBA" id="ARBA00022723"/>
    </source>
</evidence>
<dbReference type="SUPFAM" id="SSF57889">
    <property type="entry name" value="Cysteine-rich domain"/>
    <property type="match status" value="1"/>
</dbReference>
<evidence type="ECO:0000256" key="3">
    <source>
        <dbReference type="ARBA" id="ARBA00022833"/>
    </source>
</evidence>
<dbReference type="SMART" id="SM00109">
    <property type="entry name" value="C1"/>
    <property type="match status" value="1"/>
</dbReference>
<dbReference type="GO" id="GO:0046872">
    <property type="term" value="F:metal ion binding"/>
    <property type="evidence" value="ECO:0007669"/>
    <property type="project" value="UniProtKB-KW"/>
</dbReference>
<evidence type="ECO:0000256" key="4">
    <source>
        <dbReference type="PROSITE-ProRule" id="PRU00125"/>
    </source>
</evidence>
<evidence type="ECO:0000313" key="8">
    <source>
        <dbReference type="EMBL" id="KTW31379.1"/>
    </source>
</evidence>
<dbReference type="GO" id="GO:0005096">
    <property type="term" value="F:GTPase activator activity"/>
    <property type="evidence" value="ECO:0007669"/>
    <property type="project" value="UniProtKB-KW"/>
</dbReference>
<dbReference type="GeneID" id="28934848"/>
<protein>
    <recommendedName>
        <fullName evidence="10">RhoGAP-domain-containing protein</fullName>
    </recommendedName>
</protein>
<evidence type="ECO:0000259" key="5">
    <source>
        <dbReference type="PROSITE" id="PS50023"/>
    </source>
</evidence>
<dbReference type="Pfam" id="PF00130">
    <property type="entry name" value="C1_1"/>
    <property type="match status" value="1"/>
</dbReference>
<dbReference type="PROSITE" id="PS50081">
    <property type="entry name" value="ZF_DAG_PE_2"/>
    <property type="match status" value="1"/>
</dbReference>
<dbReference type="AlphaFoldDB" id="A0A0W4ZSN4"/>
<reference evidence="9" key="1">
    <citation type="journal article" date="2016" name="Nat. Commun.">
        <title>Genome analysis of three Pneumocystis species reveals adaptation mechanisms to life exclusively in mammalian hosts.</title>
        <authorList>
            <person name="Ma L."/>
            <person name="Chen Z."/>
            <person name="Huang D.W."/>
            <person name="Kutty G."/>
            <person name="Ishihara M."/>
            <person name="Wang H."/>
            <person name="Abouelleil A."/>
            <person name="Bishop L."/>
            <person name="Davey E."/>
            <person name="Deng R."/>
            <person name="Deng X."/>
            <person name="Fan L."/>
            <person name="Fantoni G."/>
            <person name="Fitzgerald M."/>
            <person name="Gogineni E."/>
            <person name="Goldberg J.M."/>
            <person name="Handley G."/>
            <person name="Hu X."/>
            <person name="Huber C."/>
            <person name="Jiao X."/>
            <person name="Jones K."/>
            <person name="Levin J.Z."/>
            <person name="Liu Y."/>
            <person name="Macdonald P."/>
            <person name="Melnikov A."/>
            <person name="Raley C."/>
            <person name="Sassi M."/>
            <person name="Sherman B.T."/>
            <person name="Song X."/>
            <person name="Sykes S."/>
            <person name="Tran B."/>
            <person name="Walsh L."/>
            <person name="Xia Y."/>
            <person name="Yang J."/>
            <person name="Young S."/>
            <person name="Zeng Q."/>
            <person name="Zheng X."/>
            <person name="Stephens R."/>
            <person name="Nusbaum C."/>
            <person name="Birren B.W."/>
            <person name="Azadi P."/>
            <person name="Lempicki R.A."/>
            <person name="Cuomo C.A."/>
            <person name="Kovacs J.A."/>
        </authorList>
    </citation>
    <scope>NUCLEOTIDE SEQUENCE [LARGE SCALE GENOMIC DNA]</scope>
    <source>
        <strain evidence="9">B80</strain>
    </source>
</reference>
<dbReference type="PANTHER" id="PTHR46075:SF2">
    <property type="entry name" value="RHO GTPASE ACTIVATING PROTEIN AT 5A, ISOFORM A"/>
    <property type="match status" value="1"/>
</dbReference>
<dbReference type="Gene3D" id="2.10.110.10">
    <property type="entry name" value="Cysteine Rich Protein"/>
    <property type="match status" value="1"/>
</dbReference>
<keyword evidence="2 4" id="KW-0479">Metal-binding</keyword>
<keyword evidence="4" id="KW-0440">LIM domain</keyword>
<dbReference type="InterPro" id="IPR008936">
    <property type="entry name" value="Rho_GTPase_activation_prot"/>
</dbReference>
<dbReference type="PROSITE" id="PS00478">
    <property type="entry name" value="LIM_DOMAIN_1"/>
    <property type="match status" value="1"/>
</dbReference>
<dbReference type="Proteomes" id="UP000054454">
    <property type="component" value="Unassembled WGS sequence"/>
</dbReference>
<keyword evidence="3 4" id="KW-0862">Zinc</keyword>
<evidence type="ECO:0000259" key="6">
    <source>
        <dbReference type="PROSITE" id="PS50081"/>
    </source>
</evidence>
<dbReference type="Pfam" id="PF00620">
    <property type="entry name" value="RhoGAP"/>
    <property type="match status" value="1"/>
</dbReference>
<feature type="domain" description="LIM zinc-binding" evidence="5">
    <location>
        <begin position="26"/>
        <end position="88"/>
    </location>
</feature>
<keyword evidence="1" id="KW-0343">GTPase activation</keyword>
<dbReference type="VEuPathDB" id="FungiDB:T552_00024"/>
<comment type="caution">
    <text evidence="8">The sequence shown here is derived from an EMBL/GenBank/DDBJ whole genome shotgun (WGS) entry which is preliminary data.</text>
</comment>
<dbReference type="PANTHER" id="PTHR46075">
    <property type="entry name" value="CHIMERIN FAMILY MEMBER"/>
    <property type="match status" value="1"/>
</dbReference>
<dbReference type="OrthoDB" id="79452at2759"/>
<dbReference type="PROSITE" id="PS50023">
    <property type="entry name" value="LIM_DOMAIN_2"/>
    <property type="match status" value="1"/>
</dbReference>
<dbReference type="InterPro" id="IPR002219">
    <property type="entry name" value="PKC_DAG/PE"/>
</dbReference>
<sequence length="1150" mass="131219">MVSLEPNFIDVSGSQSLDQDSKILDPSCNGCNLIIEEGSVVAFGGYIWHVNCFRCMKCNAEVNHDSSLFFLYDKNPVCEKCLYSSNVCNKDEEEFRVTTENEAYETEYFQCNMCGKKVEEFALAKTNQRNYCITCYNKVTQNKKNEKDIELSVPSLSFNKSLPSIPSTSTLSRLNSQTSMGSEATVNDKPAKKPYIDLFFNIEQTELLSFNKIFPEFKDEEELSPKKNSKNDSFVWPSFTPLDFFLDIPKTETNLETKHILKEEEIKNNTTTVSSDTSLSLPNHKRSIELPEFQESLKTKGVQEASKHVNEEHVKEILKQFSKTKKSDKSILKEEDIEEQKQIPKKKNISNISLTENSGNYYSSSIENNIQNTQSDSRQVMPSDFSFKSYFLHDIDMAAQKQDIDPNSSSVANETNKFEDFSFELCNKNNPKNLEFTTLPKQNLNYNNQSEISPNRSDMISTSSFNSNLESSKSFIKHSILEETNINPLTFKISNTPSKDSNTNYSEFQPFQKNTYNYQNNYVKDQNTQKHYLNQSYSKILNAIHHRRSASESKKKVSKYNIFSRSRVHEFQQRSSFIDSNNLNGALNGYQDGLQKTINLPQLEESRMKAISDESIMLDKDILKKKALLAELDAKCEITLRELRIFENGQLINQDNVLSRDGIFVGSIVSKLSASLTSLKNKFQSDIETLILQRNALYEKNIELLNIKNQITQKIHQLNLKKLELTDLNDKLIQKIQEQFRAHKDSTNIPSQIDTSFDNQNAKPLPPIITSVSKSSNDNFDLISCTESLSTPISEKIKLEYTESSDDNSSSKTHDKSDISILKSKISSWKKNSSLARNLAKGFSRIRSSESNIHNGCKDANLSANLTNLTLKNSESNNLRHTFSTYTFLRITKCDYCGNKLWGNEMRCLGCGIPCHIKCIGDITTSCNRNMKCLPYHENASLYVSSSVNLHVPTLFGNDLTKQVQAENRDIPFIVTKCIDEVEKRGIFFEGIYRKSGSASQMRILIDAFSNNDIDNLSQSVFEDISVVTSVLKQYFRKLPNPLITYEIYIPFLEIIASDKTSKEKLMSIKNVLNILPKAHYDCLEFLILHLCRIVEHSDKNLMPSKNLAVVFSPTLLRDEKGTRDIVDIQIKNIGIQYLLDNSKNIFQNS</sequence>
<feature type="domain" description="Rho-GAP" evidence="7">
    <location>
        <begin position="958"/>
        <end position="1147"/>
    </location>
</feature>
<dbReference type="InterPro" id="IPR000198">
    <property type="entry name" value="RhoGAP_dom"/>
</dbReference>
<dbReference type="GO" id="GO:0007165">
    <property type="term" value="P:signal transduction"/>
    <property type="evidence" value="ECO:0007669"/>
    <property type="project" value="InterPro"/>
</dbReference>
<dbReference type="SMART" id="SM00324">
    <property type="entry name" value="RhoGAP"/>
    <property type="match status" value="1"/>
</dbReference>
<proteinExistence type="predicted"/>
<feature type="domain" description="Phorbol-ester/DAG-type" evidence="6">
    <location>
        <begin position="880"/>
        <end position="927"/>
    </location>
</feature>
<dbReference type="PROSITE" id="PS50238">
    <property type="entry name" value="RHOGAP"/>
    <property type="match status" value="1"/>
</dbReference>
<dbReference type="EMBL" id="LFVZ01000001">
    <property type="protein sequence ID" value="KTW31379.1"/>
    <property type="molecule type" value="Genomic_DNA"/>
</dbReference>
<evidence type="ECO:0008006" key="10">
    <source>
        <dbReference type="Google" id="ProtNLM"/>
    </source>
</evidence>
<dbReference type="Gene3D" id="1.10.555.10">
    <property type="entry name" value="Rho GTPase activation protein"/>
    <property type="match status" value="1"/>
</dbReference>
<dbReference type="InterPro" id="IPR046349">
    <property type="entry name" value="C1-like_sf"/>
</dbReference>
<dbReference type="InterPro" id="IPR001781">
    <property type="entry name" value="Znf_LIM"/>
</dbReference>
<gene>
    <name evidence="8" type="ORF">T552_00024</name>
</gene>
<dbReference type="GO" id="GO:0032153">
    <property type="term" value="C:cell division site"/>
    <property type="evidence" value="ECO:0007669"/>
    <property type="project" value="UniProtKB-ARBA"/>
</dbReference>
<evidence type="ECO:0000256" key="1">
    <source>
        <dbReference type="ARBA" id="ARBA00022468"/>
    </source>
</evidence>
<dbReference type="SMART" id="SM00132">
    <property type="entry name" value="LIM"/>
    <property type="match status" value="1"/>
</dbReference>
<dbReference type="SUPFAM" id="SSF48350">
    <property type="entry name" value="GTPase activation domain, GAP"/>
    <property type="match status" value="1"/>
</dbReference>
<dbReference type="PROSITE" id="PS00479">
    <property type="entry name" value="ZF_DAG_PE_1"/>
    <property type="match status" value="1"/>
</dbReference>
<name>A0A0W4ZSN4_PNEC8</name>
<keyword evidence="9" id="KW-1185">Reference proteome</keyword>
<dbReference type="InterPro" id="IPR051854">
    <property type="entry name" value="Rho-type_GAP"/>
</dbReference>
<evidence type="ECO:0000313" key="9">
    <source>
        <dbReference type="Proteomes" id="UP000054454"/>
    </source>
</evidence>
<dbReference type="Pfam" id="PF00412">
    <property type="entry name" value="LIM"/>
    <property type="match status" value="1"/>
</dbReference>
<organism evidence="8 9">
    <name type="scientific">Pneumocystis carinii (strain B80)</name>
    <name type="common">Rat pneumocystis pneumonia agent</name>
    <name type="synonym">Pneumocystis carinii f. sp. carinii</name>
    <dbReference type="NCBI Taxonomy" id="1408658"/>
    <lineage>
        <taxon>Eukaryota</taxon>
        <taxon>Fungi</taxon>
        <taxon>Dikarya</taxon>
        <taxon>Ascomycota</taxon>
        <taxon>Taphrinomycotina</taxon>
        <taxon>Pneumocystomycetes</taxon>
        <taxon>Pneumocystaceae</taxon>
        <taxon>Pneumocystis</taxon>
    </lineage>
</organism>